<dbReference type="RefSeq" id="WP_067002855.1">
    <property type="nucleotide sequence ID" value="NZ_BNDU01000006.1"/>
</dbReference>
<evidence type="ECO:0000313" key="2">
    <source>
        <dbReference type="EMBL" id="KUM94018.1"/>
    </source>
</evidence>
<dbReference type="OrthoDB" id="122286at2"/>
<dbReference type="PANTHER" id="PTHR33169:SF13">
    <property type="entry name" value="PADR-FAMILY TRANSCRIPTIONAL REGULATOR"/>
    <property type="match status" value="1"/>
</dbReference>
<dbReference type="InterPro" id="IPR005149">
    <property type="entry name" value="Tscrpt_reg_PadR_N"/>
</dbReference>
<accession>A0A101NIM5</accession>
<gene>
    <name evidence="2" type="ORF">AQI88_23830</name>
</gene>
<protein>
    <submittedName>
        <fullName evidence="2">Transcriptional regulator</fullName>
    </submittedName>
</protein>
<dbReference type="SUPFAM" id="SSF46785">
    <property type="entry name" value="Winged helix' DNA-binding domain"/>
    <property type="match status" value="1"/>
</dbReference>
<proteinExistence type="predicted"/>
<organism evidence="2 3">
    <name type="scientific">Streptomyces cellostaticus</name>
    <dbReference type="NCBI Taxonomy" id="67285"/>
    <lineage>
        <taxon>Bacteria</taxon>
        <taxon>Bacillati</taxon>
        <taxon>Actinomycetota</taxon>
        <taxon>Actinomycetes</taxon>
        <taxon>Kitasatosporales</taxon>
        <taxon>Streptomycetaceae</taxon>
        <taxon>Streptomyces</taxon>
    </lineage>
</organism>
<dbReference type="EMBL" id="LMWL01000042">
    <property type="protein sequence ID" value="KUM94018.1"/>
    <property type="molecule type" value="Genomic_DNA"/>
</dbReference>
<dbReference type="InterPro" id="IPR036388">
    <property type="entry name" value="WH-like_DNA-bd_sf"/>
</dbReference>
<dbReference type="Proteomes" id="UP000054241">
    <property type="component" value="Unassembled WGS sequence"/>
</dbReference>
<dbReference type="STRING" id="67285.AQI88_23830"/>
<keyword evidence="3" id="KW-1185">Reference proteome</keyword>
<dbReference type="InterPro" id="IPR036390">
    <property type="entry name" value="WH_DNA-bd_sf"/>
</dbReference>
<feature type="domain" description="Transcription regulator PadR N-terminal" evidence="1">
    <location>
        <begin position="13"/>
        <end position="85"/>
    </location>
</feature>
<name>A0A101NIM5_9ACTN</name>
<evidence type="ECO:0000259" key="1">
    <source>
        <dbReference type="Pfam" id="PF03551"/>
    </source>
</evidence>
<comment type="caution">
    <text evidence="2">The sequence shown here is derived from an EMBL/GenBank/DDBJ whole genome shotgun (WGS) entry which is preliminary data.</text>
</comment>
<dbReference type="InterPro" id="IPR052509">
    <property type="entry name" value="Metal_resp_DNA-bind_regulator"/>
</dbReference>
<dbReference type="PANTHER" id="PTHR33169">
    <property type="entry name" value="PADR-FAMILY TRANSCRIPTIONAL REGULATOR"/>
    <property type="match status" value="1"/>
</dbReference>
<sequence length="118" mass="12997">MSDRPLQEPTLLLLTALADEPRHGYGLIQEIDAISQGRVRMRTGTLYGALDRLLQQGLIRVEREEVVDGRARKVYALAEAGRSALVAETERLRAVVAEAERRMATRRAFATGPKGALA</sequence>
<dbReference type="Pfam" id="PF03551">
    <property type="entry name" value="PadR"/>
    <property type="match status" value="1"/>
</dbReference>
<dbReference type="Gene3D" id="1.10.10.10">
    <property type="entry name" value="Winged helix-like DNA-binding domain superfamily/Winged helix DNA-binding domain"/>
    <property type="match status" value="1"/>
</dbReference>
<reference evidence="2 3" key="1">
    <citation type="submission" date="2015-10" db="EMBL/GenBank/DDBJ databases">
        <title>Draft genome sequence of Streptomyces cellostaticus DSM 40189, type strain for the species Streptomyces cellostaticus.</title>
        <authorList>
            <person name="Ruckert C."/>
            <person name="Winkler A."/>
            <person name="Kalinowski J."/>
            <person name="Kampfer P."/>
            <person name="Glaeser S."/>
        </authorList>
    </citation>
    <scope>NUCLEOTIDE SEQUENCE [LARGE SCALE GENOMIC DNA]</scope>
    <source>
        <strain evidence="2 3">DSM 40189</strain>
    </source>
</reference>
<dbReference type="AlphaFoldDB" id="A0A101NIM5"/>
<evidence type="ECO:0000313" key="3">
    <source>
        <dbReference type="Proteomes" id="UP000054241"/>
    </source>
</evidence>